<keyword evidence="3" id="KW-0472">Membrane</keyword>
<dbReference type="Pfam" id="PF00149">
    <property type="entry name" value="Metallophos"/>
    <property type="match status" value="1"/>
</dbReference>
<gene>
    <name evidence="5" type="ORF">HMPREF0645_1294</name>
</gene>
<proteinExistence type="predicted"/>
<dbReference type="InterPro" id="IPR004843">
    <property type="entry name" value="Calcineurin-like_PHP"/>
</dbReference>
<sequence>MRLVFGSLLFIVLPGLLFLALWPLLGWKIALSVPVLVWLVVLYGFFFGWRHIVVRSATCESPLLPASFDGYRVLQLSDIHIGTFLRNRGFVDKLVRIVNAQEPDLIVFTGDLVNVSAEEVIPFQHILKQMRARDGVYSIMGNHDYCEYGDDKSIGNVTRNQNILKYLEEKMGWRLLMNEHVRIGNGCGDEIAVIGVENISRPPFPDYGDLRKAVAGLPAGMFKILLSHDPSHWRRGVLHETDIALTLSGHTHAGQVRIGKFSPARWAYNEWGGKYVENDSMLYVSLGVGGTVPFRLGAWPEVNVITLRTRE</sequence>
<dbReference type="AlphaFoldDB" id="D1PWF9"/>
<evidence type="ECO:0000256" key="1">
    <source>
        <dbReference type="ARBA" id="ARBA00022723"/>
    </source>
</evidence>
<evidence type="ECO:0000259" key="4">
    <source>
        <dbReference type="Pfam" id="PF00149"/>
    </source>
</evidence>
<accession>D1PWF9</accession>
<dbReference type="eggNOG" id="COG1408">
    <property type="taxonomic scope" value="Bacteria"/>
</dbReference>
<dbReference type="GO" id="GO:0009245">
    <property type="term" value="P:lipid A biosynthetic process"/>
    <property type="evidence" value="ECO:0007669"/>
    <property type="project" value="TreeGrafter"/>
</dbReference>
<keyword evidence="1" id="KW-0479">Metal-binding</keyword>
<dbReference type="PANTHER" id="PTHR31302:SF31">
    <property type="entry name" value="PHOSPHODIESTERASE YAEI"/>
    <property type="match status" value="1"/>
</dbReference>
<dbReference type="HOGENOM" id="CLU_025443_6_0_10"/>
<comment type="caution">
    <text evidence="5">The sequence shown here is derived from an EMBL/GenBank/DDBJ whole genome shotgun (WGS) entry which is preliminary data.</text>
</comment>
<protein>
    <submittedName>
        <fullName evidence="5">Ser/Thr phosphatase family protein</fullName>
    </submittedName>
</protein>
<dbReference type="GO" id="GO:0016020">
    <property type="term" value="C:membrane"/>
    <property type="evidence" value="ECO:0007669"/>
    <property type="project" value="GOC"/>
</dbReference>
<evidence type="ECO:0000313" key="5">
    <source>
        <dbReference type="EMBL" id="EFA44290.1"/>
    </source>
</evidence>
<evidence type="ECO:0000256" key="3">
    <source>
        <dbReference type="SAM" id="Phobius"/>
    </source>
</evidence>
<feature type="transmembrane region" description="Helical" evidence="3">
    <location>
        <begin position="29"/>
        <end position="49"/>
    </location>
</feature>
<keyword evidence="3" id="KW-1133">Transmembrane helix</keyword>
<dbReference type="InterPro" id="IPR051158">
    <property type="entry name" value="Metallophosphoesterase_sf"/>
</dbReference>
<reference evidence="5 6" key="1">
    <citation type="submission" date="2009-10" db="EMBL/GenBank/DDBJ databases">
        <authorList>
            <person name="Qin X."/>
            <person name="Bachman B."/>
            <person name="Battles P."/>
            <person name="Bell A."/>
            <person name="Bess C."/>
            <person name="Bickham C."/>
            <person name="Chaboub L."/>
            <person name="Chen D."/>
            <person name="Coyle M."/>
            <person name="Deiros D.R."/>
            <person name="Dinh H."/>
            <person name="Forbes L."/>
            <person name="Fowler G."/>
            <person name="Francisco L."/>
            <person name="Fu Q."/>
            <person name="Gubbala S."/>
            <person name="Hale W."/>
            <person name="Han Y."/>
            <person name="Hemphill L."/>
            <person name="Highlander S.K."/>
            <person name="Hirani K."/>
            <person name="Hogues M."/>
            <person name="Jackson L."/>
            <person name="Jakkamsetti A."/>
            <person name="Javaid M."/>
            <person name="Jiang H."/>
            <person name="Korchina V."/>
            <person name="Kovar C."/>
            <person name="Lara F."/>
            <person name="Lee S."/>
            <person name="Mata R."/>
            <person name="Mathew T."/>
            <person name="Moen C."/>
            <person name="Morales K."/>
            <person name="Munidasa M."/>
            <person name="Nazareth L."/>
            <person name="Ngo R."/>
            <person name="Nguyen L."/>
            <person name="Okwuonu G."/>
            <person name="Ongeri F."/>
            <person name="Patil S."/>
            <person name="Petrosino J."/>
            <person name="Pham C."/>
            <person name="Pham P."/>
            <person name="Pu L.-L."/>
            <person name="Puazo M."/>
            <person name="Raj R."/>
            <person name="Reid J."/>
            <person name="Rouhana J."/>
            <person name="Saada N."/>
            <person name="Shang Y."/>
            <person name="Simmons D."/>
            <person name="Thornton R."/>
            <person name="Warren J."/>
            <person name="Weissenberger G."/>
            <person name="Zhang J."/>
            <person name="Zhang L."/>
            <person name="Zhou C."/>
            <person name="Zhu D."/>
            <person name="Muzny D."/>
            <person name="Worley K."/>
            <person name="Gibbs R."/>
        </authorList>
    </citation>
    <scope>NUCLEOTIDE SEQUENCE [LARGE SCALE GENOMIC DNA]</scope>
    <source>
        <strain evidence="5 6">DSM 17361</strain>
    </source>
</reference>
<name>D1PWF9_9BACT</name>
<dbReference type="GO" id="GO:0008758">
    <property type="term" value="F:UDP-2,3-diacylglucosamine hydrolase activity"/>
    <property type="evidence" value="ECO:0007669"/>
    <property type="project" value="TreeGrafter"/>
</dbReference>
<feature type="domain" description="Calcineurin-like phosphoesterase" evidence="4">
    <location>
        <begin position="72"/>
        <end position="253"/>
    </location>
</feature>
<dbReference type="Gene3D" id="3.60.21.10">
    <property type="match status" value="1"/>
</dbReference>
<dbReference type="InterPro" id="IPR029052">
    <property type="entry name" value="Metallo-depent_PP-like"/>
</dbReference>
<evidence type="ECO:0000256" key="2">
    <source>
        <dbReference type="ARBA" id="ARBA00022801"/>
    </source>
</evidence>
<evidence type="ECO:0000313" key="6">
    <source>
        <dbReference type="Proteomes" id="UP000003160"/>
    </source>
</evidence>
<keyword evidence="3" id="KW-0812">Transmembrane</keyword>
<keyword evidence="6" id="KW-1185">Reference proteome</keyword>
<dbReference type="PANTHER" id="PTHR31302">
    <property type="entry name" value="TRANSMEMBRANE PROTEIN WITH METALLOPHOSPHOESTERASE DOMAIN-RELATED"/>
    <property type="match status" value="1"/>
</dbReference>
<keyword evidence="2" id="KW-0378">Hydrolase</keyword>
<dbReference type="CDD" id="cd07385">
    <property type="entry name" value="MPP_YkuE_C"/>
    <property type="match status" value="1"/>
</dbReference>
<dbReference type="GO" id="GO:0046872">
    <property type="term" value="F:metal ion binding"/>
    <property type="evidence" value="ECO:0007669"/>
    <property type="project" value="UniProtKB-KW"/>
</dbReference>
<dbReference type="Proteomes" id="UP000003160">
    <property type="component" value="Unassembled WGS sequence"/>
</dbReference>
<dbReference type="EMBL" id="ACKS01000056">
    <property type="protein sequence ID" value="EFA44290.1"/>
    <property type="molecule type" value="Genomic_DNA"/>
</dbReference>
<organism evidence="5 6">
    <name type="scientific">Hallella bergensis DSM 17361</name>
    <dbReference type="NCBI Taxonomy" id="585502"/>
    <lineage>
        <taxon>Bacteria</taxon>
        <taxon>Pseudomonadati</taxon>
        <taxon>Bacteroidota</taxon>
        <taxon>Bacteroidia</taxon>
        <taxon>Bacteroidales</taxon>
        <taxon>Prevotellaceae</taxon>
        <taxon>Hallella</taxon>
    </lineage>
</organism>
<dbReference type="SUPFAM" id="SSF56300">
    <property type="entry name" value="Metallo-dependent phosphatases"/>
    <property type="match status" value="1"/>
</dbReference>